<protein>
    <submittedName>
        <fullName evidence="4">Hydrogenase maturation factor</fullName>
    </submittedName>
</protein>
<name>L0IEE7_HALRX</name>
<gene>
    <name evidence="4" type="ordered locus">Halru_2007</name>
</gene>
<dbReference type="eggNOG" id="arCOG00636">
    <property type="taxonomic scope" value="Archaea"/>
</dbReference>
<feature type="domain" description="PurM-like C-terminal" evidence="3">
    <location>
        <begin position="148"/>
        <end position="296"/>
    </location>
</feature>
<dbReference type="Pfam" id="PF02769">
    <property type="entry name" value="AIRS_C"/>
    <property type="match status" value="1"/>
</dbReference>
<evidence type="ECO:0000256" key="1">
    <source>
        <dbReference type="ARBA" id="ARBA00006243"/>
    </source>
</evidence>
<dbReference type="STRING" id="797302.Halru_2007"/>
<dbReference type="GeneID" id="14376515"/>
<dbReference type="KEGG" id="hru:Halru_2007"/>
<dbReference type="PIRSF" id="PIRSF005644">
    <property type="entry name" value="Hdrgns_mtr_HypE"/>
    <property type="match status" value="1"/>
</dbReference>
<dbReference type="SUPFAM" id="SSF55326">
    <property type="entry name" value="PurM N-terminal domain-like"/>
    <property type="match status" value="1"/>
</dbReference>
<proteinExistence type="inferred from homology"/>
<dbReference type="CDD" id="cd06061">
    <property type="entry name" value="PurM-like1"/>
    <property type="match status" value="1"/>
</dbReference>
<dbReference type="Proteomes" id="UP000010846">
    <property type="component" value="Chromosome"/>
</dbReference>
<evidence type="ECO:0000313" key="4">
    <source>
        <dbReference type="EMBL" id="AGB16601.1"/>
    </source>
</evidence>
<dbReference type="HOGENOM" id="CLU_041631_0_0_2"/>
<accession>L0IEE7</accession>
<dbReference type="PANTHER" id="PTHR30303">
    <property type="entry name" value="HYDROGENASE ISOENZYMES FORMATION PROTEIN HYPE"/>
    <property type="match status" value="1"/>
</dbReference>
<dbReference type="OrthoDB" id="31494at2157"/>
<dbReference type="GO" id="GO:0051604">
    <property type="term" value="P:protein maturation"/>
    <property type="evidence" value="ECO:0007669"/>
    <property type="project" value="TreeGrafter"/>
</dbReference>
<dbReference type="Pfam" id="PF00586">
    <property type="entry name" value="AIRS"/>
    <property type="match status" value="1"/>
</dbReference>
<reference evidence="4" key="1">
    <citation type="submission" date="2011-09" db="EMBL/GenBank/DDBJ databases">
        <title>Complete sequence of Halovivax ruber XH-70.</title>
        <authorList>
            <consortium name="US DOE Joint Genome Institute"/>
            <person name="Lucas S."/>
            <person name="Han J."/>
            <person name="Lapidus A."/>
            <person name="Cheng J.-F."/>
            <person name="Goodwin L."/>
            <person name="Pitluck S."/>
            <person name="Peters L."/>
            <person name="Mikhailova N."/>
            <person name="Davenport K."/>
            <person name="Detter J.C."/>
            <person name="Han C."/>
            <person name="Tapia R."/>
            <person name="Land M."/>
            <person name="Hauser L."/>
            <person name="Kyrpides N."/>
            <person name="Ivanova N."/>
            <person name="Pagani I."/>
            <person name="Sproer C."/>
            <person name="Anderson I."/>
            <person name="Woyke T."/>
        </authorList>
    </citation>
    <scope>NUCLEOTIDE SEQUENCE</scope>
    <source>
        <strain evidence="4">XH-70</strain>
    </source>
</reference>
<evidence type="ECO:0000259" key="2">
    <source>
        <dbReference type="Pfam" id="PF00586"/>
    </source>
</evidence>
<dbReference type="AlphaFoldDB" id="L0IEE7"/>
<dbReference type="InterPro" id="IPR036921">
    <property type="entry name" value="PurM-like_N_sf"/>
</dbReference>
<dbReference type="Gene3D" id="3.90.650.10">
    <property type="entry name" value="PurM-like C-terminal domain"/>
    <property type="match status" value="1"/>
</dbReference>
<dbReference type="InterPro" id="IPR010918">
    <property type="entry name" value="PurM-like_C_dom"/>
</dbReference>
<evidence type="ECO:0000259" key="3">
    <source>
        <dbReference type="Pfam" id="PF02769"/>
    </source>
</evidence>
<dbReference type="InterPro" id="IPR036676">
    <property type="entry name" value="PurM-like_C_sf"/>
</dbReference>
<dbReference type="InterPro" id="IPR011854">
    <property type="entry name" value="HypE"/>
</dbReference>
<feature type="domain" description="PurM-like N-terminal" evidence="2">
    <location>
        <begin position="32"/>
        <end position="136"/>
    </location>
</feature>
<dbReference type="PANTHER" id="PTHR30303:SF4">
    <property type="entry name" value="HYDROGENASE EXPRESSION_FORMATION PROTEIN HYPE"/>
    <property type="match status" value="1"/>
</dbReference>
<sequence length="329" mass="33306">MPGKVGPDELAEHVFERSGAHDDRVRQGPGFGEDAAAIDVPAGTLVVSSDPISLAASQAGRLGVAVATNDVAASGADPAWLTAVCLLPTDAPETLATVTGDLDDAARELGVSIVGGHTEYVDALTRPTLSLTAMGFADPFVPTGGATVGDRVVIAGPAGLEGTAILASDFADSLAVPAATIEAATAFFEEISVVPAARLLRDRATAMHDPTEGGVLAGLVELAGASGVELTIEREAIPVRAETETLCAAADVDPLRIFGSGALLATVPDEYADDAVAALEEAGIQAASIGSVTADDPSGRLTLDDEEITGPIADDLYPLWAEADERTES</sequence>
<dbReference type="SUPFAM" id="SSF56042">
    <property type="entry name" value="PurM C-terminal domain-like"/>
    <property type="match status" value="1"/>
</dbReference>
<dbReference type="Gene3D" id="3.30.1330.10">
    <property type="entry name" value="PurM-like, N-terminal domain"/>
    <property type="match status" value="1"/>
</dbReference>
<dbReference type="EMBL" id="CP003050">
    <property type="protein sequence ID" value="AGB16601.1"/>
    <property type="molecule type" value="Genomic_DNA"/>
</dbReference>
<organism evidence="4 5">
    <name type="scientific">Halovivax ruber (strain DSM 18193 / JCM 13892 / XH-70)</name>
    <dbReference type="NCBI Taxonomy" id="797302"/>
    <lineage>
        <taxon>Archaea</taxon>
        <taxon>Methanobacteriati</taxon>
        <taxon>Methanobacteriota</taxon>
        <taxon>Stenosarchaea group</taxon>
        <taxon>Halobacteria</taxon>
        <taxon>Halobacteriales</taxon>
        <taxon>Natrialbaceae</taxon>
        <taxon>Halovivax</taxon>
    </lineage>
</organism>
<dbReference type="InterPro" id="IPR016188">
    <property type="entry name" value="PurM-like_N"/>
</dbReference>
<dbReference type="RefSeq" id="WP_015301215.1">
    <property type="nucleotide sequence ID" value="NC_019964.1"/>
</dbReference>
<evidence type="ECO:0000313" key="5">
    <source>
        <dbReference type="Proteomes" id="UP000010846"/>
    </source>
</evidence>
<comment type="similarity">
    <text evidence="1">Belongs to the HypE family.</text>
</comment>
<keyword evidence="5" id="KW-1185">Reference proteome</keyword>